<dbReference type="Gene3D" id="3.30.420.310">
    <property type="entry name" value="2-keto-3-deoxy-galactonokinase, C-terminal domain"/>
    <property type="match status" value="1"/>
</dbReference>
<protein>
    <submittedName>
        <fullName evidence="1">2-dehydro-3-deoxygalactonokinase</fullName>
    </submittedName>
</protein>
<dbReference type="Gene3D" id="3.30.420.300">
    <property type="entry name" value="2-keto-3-deoxy-galactonokinase, substrate binding domain"/>
    <property type="match status" value="1"/>
</dbReference>
<dbReference type="InterPro" id="IPR042257">
    <property type="entry name" value="DGOK_C"/>
</dbReference>
<dbReference type="InterPro" id="IPR043129">
    <property type="entry name" value="ATPase_NBD"/>
</dbReference>
<comment type="caution">
    <text evidence="1">The sequence shown here is derived from an EMBL/GenBank/DDBJ whole genome shotgun (WGS) entry which is preliminary data.</text>
</comment>
<evidence type="ECO:0000313" key="1">
    <source>
        <dbReference type="EMBL" id="MCS0657208.1"/>
    </source>
</evidence>
<dbReference type="InterPro" id="IPR042258">
    <property type="entry name" value="DGOK_N"/>
</dbReference>
<evidence type="ECO:0000313" key="2">
    <source>
        <dbReference type="Proteomes" id="UP001204621"/>
    </source>
</evidence>
<gene>
    <name evidence="1" type="ORF">NX778_03920</name>
</gene>
<dbReference type="InterPro" id="IPR007729">
    <property type="entry name" value="DGOK"/>
</dbReference>
<name>A0ABT2CTA1_9BURK</name>
<reference evidence="1 2" key="1">
    <citation type="submission" date="2022-08" db="EMBL/GenBank/DDBJ databases">
        <title>Reclassification of Massilia species as members of the genera Telluria, Duganella, Pseudoduganella, Mokoshia gen. nov. and Zemynaea gen. nov. using orthogonal and non-orthogonal genome-based approaches.</title>
        <authorList>
            <person name="Bowman J.P."/>
        </authorList>
    </citation>
    <scope>NUCLEOTIDE SEQUENCE [LARGE SCALE GENOMIC DNA]</scope>
    <source>
        <strain evidence="1 2">JCM 31606</strain>
    </source>
</reference>
<dbReference type="Proteomes" id="UP001204621">
    <property type="component" value="Unassembled WGS sequence"/>
</dbReference>
<keyword evidence="2" id="KW-1185">Reference proteome</keyword>
<dbReference type="EMBL" id="JANUGU010000001">
    <property type="protein sequence ID" value="MCS0657208.1"/>
    <property type="molecule type" value="Genomic_DNA"/>
</dbReference>
<proteinExistence type="predicted"/>
<dbReference type="SUPFAM" id="SSF53067">
    <property type="entry name" value="Actin-like ATPase domain"/>
    <property type="match status" value="1"/>
</dbReference>
<dbReference type="CDD" id="cd24012">
    <property type="entry name" value="ASKHA_NBD_KDGal-kinase"/>
    <property type="match status" value="1"/>
</dbReference>
<organism evidence="1 2">
    <name type="scientific">Massilia terrae</name>
    <dbReference type="NCBI Taxonomy" id="1811224"/>
    <lineage>
        <taxon>Bacteria</taxon>
        <taxon>Pseudomonadati</taxon>
        <taxon>Pseudomonadota</taxon>
        <taxon>Betaproteobacteria</taxon>
        <taxon>Burkholderiales</taxon>
        <taxon>Oxalobacteraceae</taxon>
        <taxon>Telluria group</taxon>
        <taxon>Massilia</taxon>
    </lineage>
</organism>
<dbReference type="Pfam" id="PF05035">
    <property type="entry name" value="DGOK"/>
    <property type="match status" value="1"/>
</dbReference>
<sequence>MNQQVLGIDWGTTNRRAYLVGAQGKVLRSHADDRGMLAERGRFAESLESLRAAMQVPPTTRVIMSGMVGSAQGWCEAPYLDTDVPLAELPRHLVRVAEAPGTVAIVPGYCQRSGSIDVMRGEETQLLGALALGQGDGWVVLPGTHSKWVLLAGGRVQRLSTYMTGELFAALSKDGTLSALINAPDAREDASAFEAGLRLARERAPLTHSLFSVRARVVSGAMPAACARSFASGLLIGAEFAAAIDEGTAPGKISLVGSEALVQRYRAAAANFGVAVTTFDPDAVYCAALSTFITEGP</sequence>
<dbReference type="RefSeq" id="WP_258810363.1">
    <property type="nucleotide sequence ID" value="NZ_JANUGU010000001.1"/>
</dbReference>
<accession>A0ABT2CTA1</accession>